<feature type="non-terminal residue" evidence="2">
    <location>
        <position position="49"/>
    </location>
</feature>
<feature type="compositionally biased region" description="Polar residues" evidence="1">
    <location>
        <begin position="36"/>
        <end position="49"/>
    </location>
</feature>
<proteinExistence type="predicted"/>
<organism evidence="2 3">
    <name type="scientific">Apatococcus fuscideae</name>
    <dbReference type="NCBI Taxonomy" id="2026836"/>
    <lineage>
        <taxon>Eukaryota</taxon>
        <taxon>Viridiplantae</taxon>
        <taxon>Chlorophyta</taxon>
        <taxon>core chlorophytes</taxon>
        <taxon>Trebouxiophyceae</taxon>
        <taxon>Chlorellales</taxon>
        <taxon>Chlorellaceae</taxon>
        <taxon>Apatococcus</taxon>
    </lineage>
</organism>
<evidence type="ECO:0000256" key="1">
    <source>
        <dbReference type="SAM" id="MobiDB-lite"/>
    </source>
</evidence>
<dbReference type="EMBL" id="JALJOV010001812">
    <property type="protein sequence ID" value="KAK9840680.1"/>
    <property type="molecule type" value="Genomic_DNA"/>
</dbReference>
<feature type="region of interest" description="Disordered" evidence="1">
    <location>
        <begin position="20"/>
        <end position="49"/>
    </location>
</feature>
<dbReference type="AlphaFoldDB" id="A0AAW1S4A1"/>
<reference evidence="2 3" key="1">
    <citation type="journal article" date="2024" name="Nat. Commun.">
        <title>Phylogenomics reveals the evolutionary origins of lichenization in chlorophyte algae.</title>
        <authorList>
            <person name="Puginier C."/>
            <person name="Libourel C."/>
            <person name="Otte J."/>
            <person name="Skaloud P."/>
            <person name="Haon M."/>
            <person name="Grisel S."/>
            <person name="Petersen M."/>
            <person name="Berrin J.G."/>
            <person name="Delaux P.M."/>
            <person name="Dal Grande F."/>
            <person name="Keller J."/>
        </authorList>
    </citation>
    <scope>NUCLEOTIDE SEQUENCE [LARGE SCALE GENOMIC DNA]</scope>
    <source>
        <strain evidence="2 3">SAG 2523</strain>
    </source>
</reference>
<protein>
    <submittedName>
        <fullName evidence="2">Uncharacterized protein</fullName>
    </submittedName>
</protein>
<keyword evidence="3" id="KW-1185">Reference proteome</keyword>
<accession>A0AAW1S4A1</accession>
<sequence length="49" mass="5141">MQSPEDCPEAIADVIRSCLSDDPGGAAWHAGHLQRPHSSLSSPSGPRDT</sequence>
<evidence type="ECO:0000313" key="2">
    <source>
        <dbReference type="EMBL" id="KAK9840680.1"/>
    </source>
</evidence>
<evidence type="ECO:0000313" key="3">
    <source>
        <dbReference type="Proteomes" id="UP001485043"/>
    </source>
</evidence>
<dbReference type="Proteomes" id="UP001485043">
    <property type="component" value="Unassembled WGS sequence"/>
</dbReference>
<comment type="caution">
    <text evidence="2">The sequence shown here is derived from an EMBL/GenBank/DDBJ whole genome shotgun (WGS) entry which is preliminary data.</text>
</comment>
<gene>
    <name evidence="2" type="ORF">WJX84_002315</name>
</gene>
<name>A0AAW1S4A1_9CHLO</name>